<dbReference type="GO" id="GO:0005886">
    <property type="term" value="C:plasma membrane"/>
    <property type="evidence" value="ECO:0007669"/>
    <property type="project" value="TreeGrafter"/>
</dbReference>
<dbReference type="EC" id="2.7.7.65" evidence="1"/>
<dbReference type="FunFam" id="3.30.70.270:FF:000001">
    <property type="entry name" value="Diguanylate cyclase domain protein"/>
    <property type="match status" value="1"/>
</dbReference>
<dbReference type="InterPro" id="IPR050469">
    <property type="entry name" value="Diguanylate_Cyclase"/>
</dbReference>
<evidence type="ECO:0000259" key="4">
    <source>
        <dbReference type="PROSITE" id="PS50887"/>
    </source>
</evidence>
<dbReference type="Pfam" id="PF22588">
    <property type="entry name" value="dCache_1_like"/>
    <property type="match status" value="1"/>
</dbReference>
<dbReference type="CDD" id="cd12915">
    <property type="entry name" value="PDC2_DGC_like"/>
    <property type="match status" value="1"/>
</dbReference>
<dbReference type="SMART" id="SM00267">
    <property type="entry name" value="GGDEF"/>
    <property type="match status" value="1"/>
</dbReference>
<dbReference type="PROSITE" id="PS50887">
    <property type="entry name" value="GGDEF"/>
    <property type="match status" value="1"/>
</dbReference>
<comment type="catalytic activity">
    <reaction evidence="2">
        <text>2 GTP = 3',3'-c-di-GMP + 2 diphosphate</text>
        <dbReference type="Rhea" id="RHEA:24898"/>
        <dbReference type="ChEBI" id="CHEBI:33019"/>
        <dbReference type="ChEBI" id="CHEBI:37565"/>
        <dbReference type="ChEBI" id="CHEBI:58805"/>
        <dbReference type="EC" id="2.7.7.65"/>
    </reaction>
</comment>
<dbReference type="InterPro" id="IPR000160">
    <property type="entry name" value="GGDEF_dom"/>
</dbReference>
<dbReference type="PANTHER" id="PTHR45138:SF9">
    <property type="entry name" value="DIGUANYLATE CYCLASE DGCM-RELATED"/>
    <property type="match status" value="1"/>
</dbReference>
<dbReference type="InterPro" id="IPR029787">
    <property type="entry name" value="Nucleotide_cyclase"/>
</dbReference>
<proteinExistence type="predicted"/>
<dbReference type="PANTHER" id="PTHR45138">
    <property type="entry name" value="REGULATORY COMPONENTS OF SENSORY TRANSDUCTION SYSTEM"/>
    <property type="match status" value="1"/>
</dbReference>
<evidence type="ECO:0000313" key="6">
    <source>
        <dbReference type="Proteomes" id="UP000234341"/>
    </source>
</evidence>
<dbReference type="EMBL" id="PJRP01000004">
    <property type="protein sequence ID" value="PLQ00345.1"/>
    <property type="molecule type" value="Genomic_DNA"/>
</dbReference>
<protein>
    <recommendedName>
        <fullName evidence="1">diguanylate cyclase</fullName>
        <ecNumber evidence="1">2.7.7.65</ecNumber>
    </recommendedName>
</protein>
<feature type="transmembrane region" description="Helical" evidence="3">
    <location>
        <begin position="296"/>
        <end position="318"/>
    </location>
</feature>
<gene>
    <name evidence="5" type="ORF">CYJ10_11970</name>
</gene>
<dbReference type="OrthoDB" id="9813903at2"/>
<feature type="domain" description="GGDEF" evidence="4">
    <location>
        <begin position="365"/>
        <end position="502"/>
    </location>
</feature>
<name>A0A2N5CDT2_9BURK</name>
<dbReference type="CDD" id="cd12914">
    <property type="entry name" value="PDC1_DGC_like"/>
    <property type="match status" value="1"/>
</dbReference>
<dbReference type="InterPro" id="IPR043128">
    <property type="entry name" value="Rev_trsase/Diguanyl_cyclase"/>
</dbReference>
<reference evidence="5 6" key="1">
    <citation type="submission" date="2017-12" db="EMBL/GenBank/DDBJ databases">
        <title>Genome sequence of the active heterotrophic nitrifier-denitrifier, Cupriavidus pauculus UM1.</title>
        <authorList>
            <person name="Putonti C."/>
            <person name="Castignetti D."/>
        </authorList>
    </citation>
    <scope>NUCLEOTIDE SEQUENCE [LARGE SCALE GENOMIC DNA]</scope>
    <source>
        <strain evidence="5 6">UM1</strain>
    </source>
</reference>
<dbReference type="RefSeq" id="WP_101681715.1">
    <property type="nucleotide sequence ID" value="NZ_PJRP01000004.1"/>
</dbReference>
<evidence type="ECO:0000256" key="3">
    <source>
        <dbReference type="SAM" id="Phobius"/>
    </source>
</evidence>
<organism evidence="5 6">
    <name type="scientific">Cupriavidus pauculus</name>
    <dbReference type="NCBI Taxonomy" id="82633"/>
    <lineage>
        <taxon>Bacteria</taxon>
        <taxon>Pseudomonadati</taxon>
        <taxon>Pseudomonadota</taxon>
        <taxon>Betaproteobacteria</taxon>
        <taxon>Burkholderiales</taxon>
        <taxon>Burkholderiaceae</taxon>
        <taxon>Cupriavidus</taxon>
    </lineage>
</organism>
<dbReference type="Proteomes" id="UP000234341">
    <property type="component" value="Unassembled WGS sequence"/>
</dbReference>
<keyword evidence="3" id="KW-0812">Transmembrane</keyword>
<keyword evidence="3" id="KW-0472">Membrane</keyword>
<sequence>MHESVQTGTKGDRTSRAVPILIVGTGIALSLIIATIGSVALYQMRRDAIDNARQASENLSLTLERAIARNLQTYELSMHAVIDGMKDPEIMSLSPALRNLVLFDRSISAEDLGSMLATDDKGNLVLDSRSTPPRPVSVSDRDYFIVHKQDPKMGIFVSRPFQPRLTTDAPSIGISSRIANPDGSFGGVVVGTLRLNFFRRLFEGVELGDGGVLTLVRDDGIVIMRRPFEADVIGRDISLSPVFSTFKDLDQGTRFGTGAIDPVERLYSFRKIGSYPLKIIVGRSLDDVLLAWRKRAAAFSILIVAVDLVIVALSLLLAREWEQRVASERQLQKMVGTDGLTGLASRRALDDRADMEWRRALRHGMPLSVLMIDVDEFKAYNDHYGHIAGDDALASVSACIGGAIRRPGDIAARYGGEEFSVILPNTNASGAVGVAEAIRTAVLASRIPHVASQRQHLTVSIGAATMTVPTDFTDLRGFFQAADAALYSAKALGRNRVISRIMEAHNTEG</sequence>
<comment type="caution">
    <text evidence="5">The sequence shown here is derived from an EMBL/GenBank/DDBJ whole genome shotgun (WGS) entry which is preliminary data.</text>
</comment>
<keyword evidence="3" id="KW-1133">Transmembrane helix</keyword>
<evidence type="ECO:0000313" key="5">
    <source>
        <dbReference type="EMBL" id="PLQ00345.1"/>
    </source>
</evidence>
<dbReference type="Gene3D" id="3.30.70.270">
    <property type="match status" value="1"/>
</dbReference>
<dbReference type="AlphaFoldDB" id="A0A2N5CDT2"/>
<accession>A0A2N5CDT2</accession>
<dbReference type="Gene3D" id="3.30.450.20">
    <property type="entry name" value="PAS domain"/>
    <property type="match status" value="2"/>
</dbReference>
<dbReference type="GO" id="GO:0052621">
    <property type="term" value="F:diguanylate cyclase activity"/>
    <property type="evidence" value="ECO:0007669"/>
    <property type="project" value="UniProtKB-EC"/>
</dbReference>
<dbReference type="GO" id="GO:1902201">
    <property type="term" value="P:negative regulation of bacterial-type flagellum-dependent cell motility"/>
    <property type="evidence" value="ECO:0007669"/>
    <property type="project" value="TreeGrafter"/>
</dbReference>
<evidence type="ECO:0000256" key="1">
    <source>
        <dbReference type="ARBA" id="ARBA00012528"/>
    </source>
</evidence>
<dbReference type="NCBIfam" id="TIGR00254">
    <property type="entry name" value="GGDEF"/>
    <property type="match status" value="1"/>
</dbReference>
<dbReference type="CDD" id="cd01949">
    <property type="entry name" value="GGDEF"/>
    <property type="match status" value="1"/>
</dbReference>
<dbReference type="GO" id="GO:0043709">
    <property type="term" value="P:cell adhesion involved in single-species biofilm formation"/>
    <property type="evidence" value="ECO:0007669"/>
    <property type="project" value="TreeGrafter"/>
</dbReference>
<dbReference type="InterPro" id="IPR054327">
    <property type="entry name" value="His-kinase-like_sensor"/>
</dbReference>
<feature type="transmembrane region" description="Helical" evidence="3">
    <location>
        <begin position="20"/>
        <end position="42"/>
    </location>
</feature>
<dbReference type="SUPFAM" id="SSF55073">
    <property type="entry name" value="Nucleotide cyclase"/>
    <property type="match status" value="1"/>
</dbReference>
<dbReference type="Pfam" id="PF00990">
    <property type="entry name" value="GGDEF"/>
    <property type="match status" value="1"/>
</dbReference>
<evidence type="ECO:0000256" key="2">
    <source>
        <dbReference type="ARBA" id="ARBA00034247"/>
    </source>
</evidence>